<evidence type="ECO:0000256" key="2">
    <source>
        <dbReference type="ARBA" id="ARBA00006242"/>
    </source>
</evidence>
<dbReference type="InterPro" id="IPR027498">
    <property type="entry name" value="Ribosomal_uS2_euk"/>
</dbReference>
<dbReference type="Proteomes" id="UP001527925">
    <property type="component" value="Unassembled WGS sequence"/>
</dbReference>
<dbReference type="InterPro" id="IPR032281">
    <property type="entry name" value="Ribosomal_uS2_C"/>
</dbReference>
<evidence type="ECO:0000256" key="3">
    <source>
        <dbReference type="ARBA" id="ARBA00022490"/>
    </source>
</evidence>
<keyword evidence="11" id="KW-1185">Reference proteome</keyword>
<evidence type="ECO:0000313" key="11">
    <source>
        <dbReference type="Proteomes" id="UP001527925"/>
    </source>
</evidence>
<keyword evidence="3 6" id="KW-0963">Cytoplasm</keyword>
<dbReference type="InterPro" id="IPR018130">
    <property type="entry name" value="Ribosomal_uS2_CS"/>
</dbReference>
<feature type="domain" description="Small ribosomal subunit protein uS2 C-terminal" evidence="9">
    <location>
        <begin position="202"/>
        <end position="278"/>
    </location>
</feature>
<evidence type="ECO:0000256" key="1">
    <source>
        <dbReference type="ARBA" id="ARBA00004496"/>
    </source>
</evidence>
<evidence type="ECO:0000313" key="10">
    <source>
        <dbReference type="EMBL" id="KAL2919551.1"/>
    </source>
</evidence>
<comment type="caution">
    <text evidence="10">The sequence shown here is derived from an EMBL/GenBank/DDBJ whole genome shotgun (WGS) entry which is preliminary data.</text>
</comment>
<proteinExistence type="inferred from homology"/>
<dbReference type="NCBIfam" id="TIGR01012">
    <property type="entry name" value="uS2_euk_arch"/>
    <property type="match status" value="1"/>
</dbReference>
<comment type="function">
    <text evidence="6">Required for the assembly and/or stability of the 40S ribosomal subunit. Required for the processing of the 20S rRNA-precursor to mature 18S rRNA in a late step of the maturation of 40S ribosomal subunits.</text>
</comment>
<comment type="subunit">
    <text evidence="6">Component of the small ribosomal subunit. Mature ribosomes consist of a small (40S) and a large (60S) subunit. The 40S subunit contains about 33 different proteins and 1 molecule of RNA (18S). The 60S subunit contains about 49 different proteins and 3 molecules of RNA (25S, 5.8S and 5S). Interacts with RPS21.</text>
</comment>
<keyword evidence="4 6" id="KW-0689">Ribosomal protein</keyword>
<dbReference type="PANTHER" id="PTHR11489">
    <property type="entry name" value="40S RIBOSOMAL PROTEIN SA"/>
    <property type="match status" value="1"/>
</dbReference>
<feature type="region of interest" description="Disordered" evidence="8">
    <location>
        <begin position="261"/>
        <end position="282"/>
    </location>
</feature>
<reference evidence="10 11" key="1">
    <citation type="submission" date="2023-09" db="EMBL/GenBank/DDBJ databases">
        <title>Pangenome analysis of Batrachochytrium dendrobatidis and related Chytrids.</title>
        <authorList>
            <person name="Yacoub M.N."/>
            <person name="Stajich J.E."/>
            <person name="James T.Y."/>
        </authorList>
    </citation>
    <scope>NUCLEOTIDE SEQUENCE [LARGE SCALE GENOMIC DNA]</scope>
    <source>
        <strain evidence="10 11">JEL0888</strain>
    </source>
</reference>
<dbReference type="PRINTS" id="PR00395">
    <property type="entry name" value="RIBOSOMALS2"/>
</dbReference>
<evidence type="ECO:0000259" key="9">
    <source>
        <dbReference type="Pfam" id="PF16122"/>
    </source>
</evidence>
<keyword evidence="5 6" id="KW-0687">Ribonucleoprotein</keyword>
<dbReference type="InterPro" id="IPR023591">
    <property type="entry name" value="Ribosomal_uS2_flav_dom_sf"/>
</dbReference>
<comment type="subcellular location">
    <subcellularLocation>
        <location evidence="1 6">Cytoplasm</location>
    </subcellularLocation>
</comment>
<gene>
    <name evidence="6 10" type="primary">RPS0</name>
    <name evidence="10" type="ORF">HK105_201198</name>
</gene>
<comment type="similarity">
    <text evidence="2 6 7">Belongs to the universal ribosomal protein uS2 family.</text>
</comment>
<dbReference type="SUPFAM" id="SSF52313">
    <property type="entry name" value="Ribosomal protein S2"/>
    <property type="match status" value="1"/>
</dbReference>
<evidence type="ECO:0000256" key="4">
    <source>
        <dbReference type="ARBA" id="ARBA00022980"/>
    </source>
</evidence>
<accession>A0ABR4NJ42</accession>
<dbReference type="InterPro" id="IPR005707">
    <property type="entry name" value="Ribosomal_uS2_euk/arc"/>
</dbReference>
<dbReference type="Gene3D" id="3.40.50.10490">
    <property type="entry name" value="Glucose-6-phosphate isomerase like protein, domain 1"/>
    <property type="match status" value="1"/>
</dbReference>
<sequence length="282" mass="30530">MSKVPAILAPTEADIQLLLAAQSHIGTKNADVRMEPYVWKRRADGINVINIGKTWEKLVFAARIIASIENPADVCVLSARPYGQRAALKFAQYTGAQAIAGRFTPGTFTNYITRSFREPRLIIVTDPRTDHQAIKEASYVNIPVIAFADTDSPLKFVDVAVPTNNKGKHAIGLAWYLLAREVLRLRGTLSRAQPWDVMVDMFFYRDPEEADKEAEAGAEKAEESPEWIATEETAANLEWEADGAGAAGVAAIATAAGETGDWGAAAESADWSAEAPAAGGWQ</sequence>
<dbReference type="PROSITE" id="PS00962">
    <property type="entry name" value="RIBOSOMAL_S2_1"/>
    <property type="match status" value="1"/>
</dbReference>
<name>A0ABR4NJ42_9FUNG</name>
<dbReference type="Pfam" id="PF00318">
    <property type="entry name" value="Ribosomal_S2"/>
    <property type="match status" value="2"/>
</dbReference>
<evidence type="ECO:0000256" key="8">
    <source>
        <dbReference type="SAM" id="MobiDB-lite"/>
    </source>
</evidence>
<dbReference type="HAMAP" id="MF_03015">
    <property type="entry name" value="Ribosomal_S2_euk"/>
    <property type="match status" value="1"/>
</dbReference>
<organism evidence="10 11">
    <name type="scientific">Polyrhizophydium stewartii</name>
    <dbReference type="NCBI Taxonomy" id="2732419"/>
    <lineage>
        <taxon>Eukaryota</taxon>
        <taxon>Fungi</taxon>
        <taxon>Fungi incertae sedis</taxon>
        <taxon>Chytridiomycota</taxon>
        <taxon>Chytridiomycota incertae sedis</taxon>
        <taxon>Chytridiomycetes</taxon>
        <taxon>Rhizophydiales</taxon>
        <taxon>Rhizophydiales incertae sedis</taxon>
        <taxon>Polyrhizophydium</taxon>
    </lineage>
</organism>
<evidence type="ECO:0000256" key="7">
    <source>
        <dbReference type="RuleBase" id="RU003631"/>
    </source>
</evidence>
<evidence type="ECO:0000256" key="5">
    <source>
        <dbReference type="ARBA" id="ARBA00023274"/>
    </source>
</evidence>
<dbReference type="Pfam" id="PF16122">
    <property type="entry name" value="40S_SA_C"/>
    <property type="match status" value="1"/>
</dbReference>
<evidence type="ECO:0000256" key="6">
    <source>
        <dbReference type="HAMAP-Rule" id="MF_03015"/>
    </source>
</evidence>
<dbReference type="InterPro" id="IPR001865">
    <property type="entry name" value="Ribosomal_uS2"/>
</dbReference>
<protein>
    <recommendedName>
        <fullName evidence="6">Small ribosomal subunit protein uS2</fullName>
    </recommendedName>
</protein>
<dbReference type="CDD" id="cd01425">
    <property type="entry name" value="RPS2"/>
    <property type="match status" value="1"/>
</dbReference>
<dbReference type="PROSITE" id="PS00963">
    <property type="entry name" value="RIBOSOMAL_S2_2"/>
    <property type="match status" value="1"/>
</dbReference>
<dbReference type="EMBL" id="JADGIZ020000003">
    <property type="protein sequence ID" value="KAL2919551.1"/>
    <property type="molecule type" value="Genomic_DNA"/>
</dbReference>